<comment type="function">
    <text evidence="8">Catalyzes a mechanistically unusual reaction, the ATP-dependent insertion of CO2 between the N7 and N8 nitrogen atoms of 7,8-diaminopelargonic acid (DAPA, also called 7,8-diammoniononanoate) to form a ureido ring.</text>
</comment>
<keyword evidence="10" id="KW-1185">Reference proteome</keyword>
<comment type="subunit">
    <text evidence="8">Homodimer.</text>
</comment>
<comment type="subcellular location">
    <subcellularLocation>
        <location evidence="8">Cytoplasm</location>
    </subcellularLocation>
</comment>
<keyword evidence="1 8" id="KW-0963">Cytoplasm</keyword>
<dbReference type="Gene3D" id="3.40.50.300">
    <property type="entry name" value="P-loop containing nucleotide triphosphate hydrolases"/>
    <property type="match status" value="1"/>
</dbReference>
<feature type="binding site" evidence="8">
    <location>
        <position position="110"/>
    </location>
    <ligand>
        <name>Mg(2+)</name>
        <dbReference type="ChEBI" id="CHEBI:18420"/>
    </ligand>
</feature>
<evidence type="ECO:0000256" key="3">
    <source>
        <dbReference type="ARBA" id="ARBA00022723"/>
    </source>
</evidence>
<evidence type="ECO:0000256" key="8">
    <source>
        <dbReference type="HAMAP-Rule" id="MF_00336"/>
    </source>
</evidence>
<name>A0A545UK93_9GAMM</name>
<evidence type="ECO:0000256" key="6">
    <source>
        <dbReference type="ARBA" id="ARBA00022840"/>
    </source>
</evidence>
<dbReference type="AlphaFoldDB" id="A0A545UK93"/>
<evidence type="ECO:0000313" key="10">
    <source>
        <dbReference type="Proteomes" id="UP000315439"/>
    </source>
</evidence>
<accession>A0A545UK93</accession>
<dbReference type="GO" id="GO:0005829">
    <property type="term" value="C:cytosol"/>
    <property type="evidence" value="ECO:0007669"/>
    <property type="project" value="TreeGrafter"/>
</dbReference>
<dbReference type="GO" id="GO:0009102">
    <property type="term" value="P:biotin biosynthetic process"/>
    <property type="evidence" value="ECO:0007669"/>
    <property type="project" value="UniProtKB-UniRule"/>
</dbReference>
<dbReference type="Proteomes" id="UP000315439">
    <property type="component" value="Unassembled WGS sequence"/>
</dbReference>
<sequence length="222" mass="24131">MTGTDTEVGKTFFTASLIHALQNAQHSVRAFKPIAAGCELENGQFKNEDALALMQAMTLPTVYEQVNPIALQRPIAPHIAAKMEGMALSVEQLQQLVPLASIDESFILVEGAGGWLVPLNEQQTFADYVAAENLAVVLVVGLKLGCINHALLTQESIKAAGLELVGWVANHIDPEMLNQQQNIETLNSLLDCPMLAELPFFTEDNSVELASRCVRIEHLVDS</sequence>
<comment type="catalytic activity">
    <reaction evidence="8">
        <text>(7R,8S)-7,8-diammoniononanoate + CO2 + ATP = (4R,5S)-dethiobiotin + ADP + phosphate + 3 H(+)</text>
        <dbReference type="Rhea" id="RHEA:15805"/>
        <dbReference type="ChEBI" id="CHEBI:15378"/>
        <dbReference type="ChEBI" id="CHEBI:16526"/>
        <dbReference type="ChEBI" id="CHEBI:30616"/>
        <dbReference type="ChEBI" id="CHEBI:43474"/>
        <dbReference type="ChEBI" id="CHEBI:149469"/>
        <dbReference type="ChEBI" id="CHEBI:149473"/>
        <dbReference type="ChEBI" id="CHEBI:456216"/>
        <dbReference type="EC" id="6.3.3.3"/>
    </reaction>
</comment>
<evidence type="ECO:0000256" key="2">
    <source>
        <dbReference type="ARBA" id="ARBA00022598"/>
    </source>
</evidence>
<keyword evidence="7 8" id="KW-0460">Magnesium</keyword>
<feature type="binding site" evidence="8">
    <location>
        <position position="49"/>
    </location>
    <ligand>
        <name>Mg(2+)</name>
        <dbReference type="ChEBI" id="CHEBI:18420"/>
    </ligand>
</feature>
<dbReference type="GO" id="GO:0000287">
    <property type="term" value="F:magnesium ion binding"/>
    <property type="evidence" value="ECO:0007669"/>
    <property type="project" value="UniProtKB-UniRule"/>
</dbReference>
<dbReference type="PANTHER" id="PTHR43210">
    <property type="entry name" value="DETHIOBIOTIN SYNTHETASE"/>
    <property type="match status" value="1"/>
</dbReference>
<dbReference type="InterPro" id="IPR004472">
    <property type="entry name" value="DTB_synth_BioD"/>
</dbReference>
<keyword evidence="2 8" id="KW-0436">Ligase</keyword>
<evidence type="ECO:0000256" key="1">
    <source>
        <dbReference type="ARBA" id="ARBA00022490"/>
    </source>
</evidence>
<dbReference type="HAMAP" id="MF_00336">
    <property type="entry name" value="BioD"/>
    <property type="match status" value="1"/>
</dbReference>
<gene>
    <name evidence="8 9" type="primary">bioD</name>
    <name evidence="9" type="ORF">FLL46_02220</name>
</gene>
<dbReference type="Pfam" id="PF13500">
    <property type="entry name" value="AAA_26"/>
    <property type="match status" value="1"/>
</dbReference>
<dbReference type="GO" id="GO:0005524">
    <property type="term" value="F:ATP binding"/>
    <property type="evidence" value="ECO:0007669"/>
    <property type="project" value="UniProtKB-UniRule"/>
</dbReference>
<dbReference type="FunFam" id="3.40.50.300:FF:000292">
    <property type="entry name" value="ATP-dependent dethiobiotin synthetase BioD"/>
    <property type="match status" value="1"/>
</dbReference>
<keyword evidence="5 8" id="KW-0093">Biotin biosynthesis</keyword>
<dbReference type="CDD" id="cd03109">
    <property type="entry name" value="DTBS"/>
    <property type="match status" value="1"/>
</dbReference>
<comment type="cofactor">
    <cofactor evidence="8">
        <name>Mg(2+)</name>
        <dbReference type="ChEBI" id="CHEBI:18420"/>
    </cofactor>
</comment>
<organism evidence="9 10">
    <name type="scientific">Aliikangiella coralliicola</name>
    <dbReference type="NCBI Taxonomy" id="2592383"/>
    <lineage>
        <taxon>Bacteria</taxon>
        <taxon>Pseudomonadati</taxon>
        <taxon>Pseudomonadota</taxon>
        <taxon>Gammaproteobacteria</taxon>
        <taxon>Oceanospirillales</taxon>
        <taxon>Pleioneaceae</taxon>
        <taxon>Aliikangiella</taxon>
    </lineage>
</organism>
<dbReference type="InterPro" id="IPR027417">
    <property type="entry name" value="P-loop_NTPase"/>
</dbReference>
<dbReference type="OrthoDB" id="9802097at2"/>
<keyword evidence="6 8" id="KW-0067">ATP-binding</keyword>
<dbReference type="PIRSF" id="PIRSF006755">
    <property type="entry name" value="DTB_synth"/>
    <property type="match status" value="1"/>
</dbReference>
<protein>
    <recommendedName>
        <fullName evidence="8">ATP-dependent dethiobiotin synthetase BioD</fullName>
        <ecNumber evidence="8">6.3.3.3</ecNumber>
    </recommendedName>
    <alternativeName>
        <fullName evidence="8">DTB synthetase</fullName>
        <shortName evidence="8">DTBS</shortName>
    </alternativeName>
    <alternativeName>
        <fullName evidence="8">Dethiobiotin synthase</fullName>
    </alternativeName>
</protein>
<evidence type="ECO:0000313" key="9">
    <source>
        <dbReference type="EMBL" id="TQV89879.1"/>
    </source>
</evidence>
<feature type="binding site" evidence="8">
    <location>
        <position position="11"/>
    </location>
    <ligand>
        <name>Mg(2+)</name>
        <dbReference type="ChEBI" id="CHEBI:18420"/>
    </ligand>
</feature>
<comment type="similarity">
    <text evidence="8">Belongs to the dethiobiotin synthetase family.</text>
</comment>
<comment type="caution">
    <text evidence="9">The sequence shown here is derived from an EMBL/GenBank/DDBJ whole genome shotgun (WGS) entry which is preliminary data.</text>
</comment>
<keyword evidence="4 8" id="KW-0547">Nucleotide-binding</keyword>
<feature type="binding site" evidence="8">
    <location>
        <begin position="170"/>
        <end position="171"/>
    </location>
    <ligand>
        <name>ATP</name>
        <dbReference type="ChEBI" id="CHEBI:30616"/>
    </ligand>
</feature>
<dbReference type="SUPFAM" id="SSF52540">
    <property type="entry name" value="P-loop containing nucleoside triphosphate hydrolases"/>
    <property type="match status" value="1"/>
</dbReference>
<dbReference type="EC" id="6.3.3.3" evidence="8"/>
<dbReference type="GO" id="GO:0042803">
    <property type="term" value="F:protein homodimerization activity"/>
    <property type="evidence" value="ECO:0007669"/>
    <property type="project" value="UniProtKB-ARBA"/>
</dbReference>
<comment type="caution">
    <text evidence="8">Lacks conserved residue(s) required for the propagation of feature annotation.</text>
</comment>
<feature type="binding site" evidence="8">
    <location>
        <begin position="110"/>
        <end position="113"/>
    </location>
    <ligand>
        <name>ATP</name>
        <dbReference type="ChEBI" id="CHEBI:30616"/>
    </ligand>
</feature>
<dbReference type="GO" id="GO:0004141">
    <property type="term" value="F:dethiobiotin synthase activity"/>
    <property type="evidence" value="ECO:0007669"/>
    <property type="project" value="UniProtKB-UniRule"/>
</dbReference>
<feature type="active site" evidence="8">
    <location>
        <position position="32"/>
    </location>
</feature>
<dbReference type="EMBL" id="VIKS01000001">
    <property type="protein sequence ID" value="TQV89879.1"/>
    <property type="molecule type" value="Genomic_DNA"/>
</dbReference>
<proteinExistence type="inferred from homology"/>
<evidence type="ECO:0000256" key="5">
    <source>
        <dbReference type="ARBA" id="ARBA00022756"/>
    </source>
</evidence>
<dbReference type="NCBIfam" id="TIGR00347">
    <property type="entry name" value="bioD"/>
    <property type="match status" value="1"/>
</dbReference>
<dbReference type="UniPathway" id="UPA00078">
    <property type="reaction ID" value="UER00161"/>
</dbReference>
<comment type="pathway">
    <text evidence="8">Cofactor biosynthesis; biotin biosynthesis; biotin from 7,8-diaminononanoate: step 1/2.</text>
</comment>
<feature type="binding site" evidence="8">
    <location>
        <begin position="7"/>
        <end position="12"/>
    </location>
    <ligand>
        <name>ATP</name>
        <dbReference type="ChEBI" id="CHEBI:30616"/>
    </ligand>
</feature>
<keyword evidence="3 8" id="KW-0479">Metal-binding</keyword>
<evidence type="ECO:0000256" key="4">
    <source>
        <dbReference type="ARBA" id="ARBA00022741"/>
    </source>
</evidence>
<feature type="binding site" evidence="8">
    <location>
        <position position="49"/>
    </location>
    <ligand>
        <name>ATP</name>
        <dbReference type="ChEBI" id="CHEBI:30616"/>
    </ligand>
</feature>
<reference evidence="9 10" key="1">
    <citation type="submission" date="2019-07" db="EMBL/GenBank/DDBJ databases">
        <title>Draft genome for Aliikangiella sp. M105.</title>
        <authorList>
            <person name="Wang G."/>
        </authorList>
    </citation>
    <scope>NUCLEOTIDE SEQUENCE [LARGE SCALE GENOMIC DNA]</scope>
    <source>
        <strain evidence="9 10">M105</strain>
    </source>
</reference>
<evidence type="ECO:0000256" key="7">
    <source>
        <dbReference type="ARBA" id="ARBA00022842"/>
    </source>
</evidence>
<dbReference type="PANTHER" id="PTHR43210:SF5">
    <property type="entry name" value="DETHIOBIOTIN SYNTHETASE"/>
    <property type="match status" value="1"/>
</dbReference>